<keyword evidence="3" id="KW-1185">Reference proteome</keyword>
<evidence type="ECO:0000313" key="2">
    <source>
        <dbReference type="EMBL" id="CAA7062506.1"/>
    </source>
</evidence>
<dbReference type="PANTHER" id="PTHR31900">
    <property type="entry name" value="F-BOX/RNI SUPERFAMILY PROTEIN-RELATED"/>
    <property type="match status" value="1"/>
</dbReference>
<evidence type="ECO:0000259" key="1">
    <source>
        <dbReference type="SMART" id="SM00579"/>
    </source>
</evidence>
<evidence type="ECO:0000313" key="3">
    <source>
        <dbReference type="Proteomes" id="UP000467841"/>
    </source>
</evidence>
<dbReference type="Proteomes" id="UP000467841">
    <property type="component" value="Unassembled WGS sequence"/>
</dbReference>
<gene>
    <name evidence="2" type="ORF">MERR_LOCUS49742</name>
</gene>
<accession>A0A6D2LDT7</accession>
<dbReference type="SUPFAM" id="SSF52047">
    <property type="entry name" value="RNI-like"/>
    <property type="match status" value="1"/>
</dbReference>
<dbReference type="EMBL" id="CACVBM020001940">
    <property type="protein sequence ID" value="CAA7062506.1"/>
    <property type="molecule type" value="Genomic_DNA"/>
</dbReference>
<dbReference type="InterPro" id="IPR006566">
    <property type="entry name" value="FBD"/>
</dbReference>
<proteinExistence type="predicted"/>
<feature type="domain" description="FBD" evidence="1">
    <location>
        <begin position="174"/>
        <end position="248"/>
    </location>
</feature>
<organism evidence="2 3">
    <name type="scientific">Microthlaspi erraticum</name>
    <dbReference type="NCBI Taxonomy" id="1685480"/>
    <lineage>
        <taxon>Eukaryota</taxon>
        <taxon>Viridiplantae</taxon>
        <taxon>Streptophyta</taxon>
        <taxon>Embryophyta</taxon>
        <taxon>Tracheophyta</taxon>
        <taxon>Spermatophyta</taxon>
        <taxon>Magnoliopsida</taxon>
        <taxon>eudicotyledons</taxon>
        <taxon>Gunneridae</taxon>
        <taxon>Pentapetalae</taxon>
        <taxon>rosids</taxon>
        <taxon>malvids</taxon>
        <taxon>Brassicales</taxon>
        <taxon>Brassicaceae</taxon>
        <taxon>Coluteocarpeae</taxon>
        <taxon>Microthlaspi</taxon>
    </lineage>
</organism>
<dbReference type="PANTHER" id="PTHR31900:SF29">
    <property type="entry name" value="FBD-LIKE DOMAIN FAMILY PROTEIN"/>
    <property type="match status" value="1"/>
</dbReference>
<comment type="caution">
    <text evidence="2">The sequence shown here is derived from an EMBL/GenBank/DDBJ whole genome shotgun (WGS) entry which is preliminary data.</text>
</comment>
<dbReference type="Pfam" id="PF08387">
    <property type="entry name" value="FBD"/>
    <property type="match status" value="1"/>
</dbReference>
<reference evidence="2" key="1">
    <citation type="submission" date="2020-01" db="EMBL/GenBank/DDBJ databases">
        <authorList>
            <person name="Mishra B."/>
        </authorList>
    </citation>
    <scope>NUCLEOTIDE SEQUENCE [LARGE SCALE GENOMIC DNA]</scope>
</reference>
<dbReference type="SMART" id="SM00579">
    <property type="entry name" value="FBD"/>
    <property type="match status" value="1"/>
</dbReference>
<name>A0A6D2LDT7_9BRAS</name>
<dbReference type="InterPro" id="IPR050232">
    <property type="entry name" value="FBL13/AtMIF1-like"/>
</dbReference>
<protein>
    <recommendedName>
        <fullName evidence="1">FBD domain-containing protein</fullName>
    </recommendedName>
</protein>
<dbReference type="AlphaFoldDB" id="A0A6D2LDT7"/>
<sequence>MEHHPLLSISVPSLKSLVLRSSKPVNIDANCYCCKVPLKANDITNTFTIDTPSLECLDIVDHHSWFCVIENMPKLETAHVDVTYCVRGNTLGSLTSAKRLSLCLPTSKHAYPVGSVFHNLIHLKICTCETEWLNLLIRVLKDSPNLRALKLEQCHDIHKHEVRPQWREPSQVPECILWRLETFEWVSYEGLDRDYEKEVALFILRNANSLKKATIISSEDVHHRDKLEMLKELSSCPRASRTCELLFS</sequence>
<dbReference type="OrthoDB" id="1107256at2759"/>